<proteinExistence type="predicted"/>
<reference evidence="2" key="2">
    <citation type="journal article" date="2015" name="Data Brief">
        <title>Shoot transcriptome of the giant reed, Arundo donax.</title>
        <authorList>
            <person name="Barrero R.A."/>
            <person name="Guerrero F.D."/>
            <person name="Moolhuijzen P."/>
            <person name="Goolsby J.A."/>
            <person name="Tidwell J."/>
            <person name="Bellgard S.E."/>
            <person name="Bellgard M.I."/>
        </authorList>
    </citation>
    <scope>NUCLEOTIDE SEQUENCE</scope>
    <source>
        <tissue evidence="2">Shoot tissue taken approximately 20 cm above the soil surface</tissue>
    </source>
</reference>
<evidence type="ECO:0000313" key="2">
    <source>
        <dbReference type="EMBL" id="JAE36462.1"/>
    </source>
</evidence>
<protein>
    <submittedName>
        <fullName evidence="2">Uncharacterized protein</fullName>
    </submittedName>
</protein>
<evidence type="ECO:0000256" key="1">
    <source>
        <dbReference type="SAM" id="MobiDB-lite"/>
    </source>
</evidence>
<sequence>MAAGRMKNRAHGIWCSSAIGQTQFCAKSSMIQSGFLENPVVSPSPPVTGQAPATRSANGAARPSNAFLRSSTFSGGTSAVDSAPSGRPSTSGRSSVTTRTRGDSSVGTAASLVAFRGVDTNVTAWPRRTSRLESSRKGIMWPNASHGNTTTWRGEDSCLVSAMAGSWIGSWIPSEF</sequence>
<dbReference type="EMBL" id="GBRH01161434">
    <property type="protein sequence ID" value="JAE36462.1"/>
    <property type="molecule type" value="Transcribed_RNA"/>
</dbReference>
<feature type="region of interest" description="Disordered" evidence="1">
    <location>
        <begin position="41"/>
        <end position="104"/>
    </location>
</feature>
<dbReference type="AlphaFoldDB" id="A0A0A9HI77"/>
<name>A0A0A9HI77_ARUDO</name>
<organism evidence="2">
    <name type="scientific">Arundo donax</name>
    <name type="common">Giant reed</name>
    <name type="synonym">Donax arundinaceus</name>
    <dbReference type="NCBI Taxonomy" id="35708"/>
    <lineage>
        <taxon>Eukaryota</taxon>
        <taxon>Viridiplantae</taxon>
        <taxon>Streptophyta</taxon>
        <taxon>Embryophyta</taxon>
        <taxon>Tracheophyta</taxon>
        <taxon>Spermatophyta</taxon>
        <taxon>Magnoliopsida</taxon>
        <taxon>Liliopsida</taxon>
        <taxon>Poales</taxon>
        <taxon>Poaceae</taxon>
        <taxon>PACMAD clade</taxon>
        <taxon>Arundinoideae</taxon>
        <taxon>Arundineae</taxon>
        <taxon>Arundo</taxon>
    </lineage>
</organism>
<reference evidence="2" key="1">
    <citation type="submission" date="2014-09" db="EMBL/GenBank/DDBJ databases">
        <authorList>
            <person name="Magalhaes I.L.F."/>
            <person name="Oliveira U."/>
            <person name="Santos F.R."/>
            <person name="Vidigal T.H.D.A."/>
            <person name="Brescovit A.D."/>
            <person name="Santos A.J."/>
        </authorList>
    </citation>
    <scope>NUCLEOTIDE SEQUENCE</scope>
    <source>
        <tissue evidence="2">Shoot tissue taken approximately 20 cm above the soil surface</tissue>
    </source>
</reference>
<feature type="compositionally biased region" description="Polar residues" evidence="1">
    <location>
        <begin position="67"/>
        <end position="80"/>
    </location>
</feature>
<feature type="compositionally biased region" description="Low complexity" evidence="1">
    <location>
        <begin position="84"/>
        <end position="104"/>
    </location>
</feature>
<accession>A0A0A9HI77</accession>